<dbReference type="AlphaFoldDB" id="A0A915LAH1"/>
<proteinExistence type="predicted"/>
<reference evidence="3" key="1">
    <citation type="submission" date="2022-11" db="UniProtKB">
        <authorList>
            <consortium name="WormBaseParasite"/>
        </authorList>
    </citation>
    <scope>IDENTIFICATION</scope>
</reference>
<feature type="region of interest" description="Disordered" evidence="1">
    <location>
        <begin position="89"/>
        <end position="108"/>
    </location>
</feature>
<sequence>MESKTLKNLSVKKAANLDTTPAEHGLFLFTDISKDATAKGKSKSKVNKVPKIGCSAIGLPQTLGPIVGGGGDGGTAWNFLLIRTEECKESFSSPVKKRTSEKSIGKKL</sequence>
<dbReference type="Proteomes" id="UP000887565">
    <property type="component" value="Unplaced"/>
</dbReference>
<name>A0A915LAH1_ROMCU</name>
<organism evidence="2 3">
    <name type="scientific">Romanomermis culicivorax</name>
    <name type="common">Nematode worm</name>
    <dbReference type="NCBI Taxonomy" id="13658"/>
    <lineage>
        <taxon>Eukaryota</taxon>
        <taxon>Metazoa</taxon>
        <taxon>Ecdysozoa</taxon>
        <taxon>Nematoda</taxon>
        <taxon>Enoplea</taxon>
        <taxon>Dorylaimia</taxon>
        <taxon>Mermithida</taxon>
        <taxon>Mermithoidea</taxon>
        <taxon>Mermithidae</taxon>
        <taxon>Romanomermis</taxon>
    </lineage>
</organism>
<keyword evidence="2" id="KW-1185">Reference proteome</keyword>
<evidence type="ECO:0000313" key="2">
    <source>
        <dbReference type="Proteomes" id="UP000887565"/>
    </source>
</evidence>
<evidence type="ECO:0000313" key="3">
    <source>
        <dbReference type="WBParaSite" id="nRc.2.0.1.t47842-RA"/>
    </source>
</evidence>
<evidence type="ECO:0000256" key="1">
    <source>
        <dbReference type="SAM" id="MobiDB-lite"/>
    </source>
</evidence>
<feature type="compositionally biased region" description="Basic and acidic residues" evidence="1">
    <location>
        <begin position="98"/>
        <end position="108"/>
    </location>
</feature>
<protein>
    <submittedName>
        <fullName evidence="3">Uncharacterized protein</fullName>
    </submittedName>
</protein>
<dbReference type="WBParaSite" id="nRc.2.0.1.t47842-RA">
    <property type="protein sequence ID" value="nRc.2.0.1.t47842-RA"/>
    <property type="gene ID" value="nRc.2.0.1.g47842"/>
</dbReference>
<accession>A0A915LAH1</accession>